<feature type="transmembrane region" description="Helical" evidence="9">
    <location>
        <begin position="145"/>
        <end position="162"/>
    </location>
</feature>
<evidence type="ECO:0000256" key="5">
    <source>
        <dbReference type="ARBA" id="ARBA00023136"/>
    </source>
</evidence>
<evidence type="ECO:0000256" key="9">
    <source>
        <dbReference type="SAM" id="Phobius"/>
    </source>
</evidence>
<evidence type="ECO:0000256" key="8">
    <source>
        <dbReference type="RuleBase" id="RU000688"/>
    </source>
</evidence>
<dbReference type="PROSITE" id="PS50262">
    <property type="entry name" value="G_PROTEIN_RECEP_F1_2"/>
    <property type="match status" value="1"/>
</dbReference>
<proteinExistence type="inferred from homology"/>
<dbReference type="AlphaFoldDB" id="A0AAD9V1B6"/>
<dbReference type="PANTHER" id="PTHR45695:SF9">
    <property type="entry name" value="LEUCOKININ RECEPTOR"/>
    <property type="match status" value="1"/>
</dbReference>
<name>A0AAD9V1B6_ACRCE</name>
<reference evidence="11" key="1">
    <citation type="journal article" date="2023" name="G3 (Bethesda)">
        <title>Whole genome assembly and annotation of the endangered Caribbean coral Acropora cervicornis.</title>
        <authorList>
            <person name="Selwyn J.D."/>
            <person name="Vollmer S.V."/>
        </authorList>
    </citation>
    <scope>NUCLEOTIDE SEQUENCE</scope>
    <source>
        <strain evidence="11">K2</strain>
    </source>
</reference>
<keyword evidence="12" id="KW-1185">Reference proteome</keyword>
<organism evidence="11 12">
    <name type="scientific">Acropora cervicornis</name>
    <name type="common">Staghorn coral</name>
    <dbReference type="NCBI Taxonomy" id="6130"/>
    <lineage>
        <taxon>Eukaryota</taxon>
        <taxon>Metazoa</taxon>
        <taxon>Cnidaria</taxon>
        <taxon>Anthozoa</taxon>
        <taxon>Hexacorallia</taxon>
        <taxon>Scleractinia</taxon>
        <taxon>Astrocoeniina</taxon>
        <taxon>Acroporidae</taxon>
        <taxon>Acropora</taxon>
    </lineage>
</organism>
<keyword evidence="5 9" id="KW-0472">Membrane</keyword>
<evidence type="ECO:0000256" key="7">
    <source>
        <dbReference type="ARBA" id="ARBA00023224"/>
    </source>
</evidence>
<evidence type="ECO:0000256" key="6">
    <source>
        <dbReference type="ARBA" id="ARBA00023170"/>
    </source>
</evidence>
<dbReference type="SMART" id="SM01381">
    <property type="entry name" value="7TM_GPCR_Srsx"/>
    <property type="match status" value="1"/>
</dbReference>
<keyword evidence="6 8" id="KW-0675">Receptor</keyword>
<feature type="domain" description="G-protein coupled receptors family 1 profile" evidence="10">
    <location>
        <begin position="42"/>
        <end position="302"/>
    </location>
</feature>
<evidence type="ECO:0000313" key="12">
    <source>
        <dbReference type="Proteomes" id="UP001249851"/>
    </source>
</evidence>
<evidence type="ECO:0000256" key="4">
    <source>
        <dbReference type="ARBA" id="ARBA00023040"/>
    </source>
</evidence>
<keyword evidence="2 8" id="KW-0812">Transmembrane</keyword>
<accession>A0AAD9V1B6</accession>
<dbReference type="EMBL" id="JARQWQ010000048">
    <property type="protein sequence ID" value="KAK2557659.1"/>
    <property type="molecule type" value="Genomic_DNA"/>
</dbReference>
<keyword evidence="3 9" id="KW-1133">Transmembrane helix</keyword>
<evidence type="ECO:0000256" key="3">
    <source>
        <dbReference type="ARBA" id="ARBA00022989"/>
    </source>
</evidence>
<comment type="similarity">
    <text evidence="8">Belongs to the G-protein coupled receptor 1 family.</text>
</comment>
<reference evidence="11" key="2">
    <citation type="journal article" date="2023" name="Science">
        <title>Genomic signatures of disease resistance in endangered staghorn corals.</title>
        <authorList>
            <person name="Vollmer S.V."/>
            <person name="Selwyn J.D."/>
            <person name="Despard B.A."/>
            <person name="Roesel C.L."/>
        </authorList>
    </citation>
    <scope>NUCLEOTIDE SEQUENCE</scope>
    <source>
        <strain evidence="11">K2</strain>
    </source>
</reference>
<evidence type="ECO:0000259" key="10">
    <source>
        <dbReference type="PROSITE" id="PS50262"/>
    </source>
</evidence>
<evidence type="ECO:0000256" key="1">
    <source>
        <dbReference type="ARBA" id="ARBA00004141"/>
    </source>
</evidence>
<gene>
    <name evidence="11" type="ORF">P5673_020017</name>
</gene>
<dbReference type="InterPro" id="IPR017452">
    <property type="entry name" value="GPCR_Rhodpsn_7TM"/>
</dbReference>
<dbReference type="CDD" id="cd00637">
    <property type="entry name" value="7tm_classA_rhodopsin-like"/>
    <property type="match status" value="1"/>
</dbReference>
<feature type="transmembrane region" description="Helical" evidence="9">
    <location>
        <begin position="280"/>
        <end position="305"/>
    </location>
</feature>
<evidence type="ECO:0000256" key="2">
    <source>
        <dbReference type="ARBA" id="ARBA00022692"/>
    </source>
</evidence>
<dbReference type="GO" id="GO:0004930">
    <property type="term" value="F:G protein-coupled receptor activity"/>
    <property type="evidence" value="ECO:0007669"/>
    <property type="project" value="UniProtKB-KW"/>
</dbReference>
<feature type="transmembrane region" description="Helical" evidence="9">
    <location>
        <begin position="63"/>
        <end position="87"/>
    </location>
</feature>
<dbReference type="GO" id="GO:0005886">
    <property type="term" value="C:plasma membrane"/>
    <property type="evidence" value="ECO:0007669"/>
    <property type="project" value="TreeGrafter"/>
</dbReference>
<comment type="caution">
    <text evidence="11">The sequence shown here is derived from an EMBL/GenBank/DDBJ whole genome shotgun (WGS) entry which is preliminary data.</text>
</comment>
<feature type="transmembrane region" description="Helical" evidence="9">
    <location>
        <begin position="26"/>
        <end position="51"/>
    </location>
</feature>
<dbReference type="SUPFAM" id="SSF81321">
    <property type="entry name" value="Family A G protein-coupled receptor-like"/>
    <property type="match status" value="1"/>
</dbReference>
<feature type="transmembrane region" description="Helical" evidence="9">
    <location>
        <begin position="248"/>
        <end position="274"/>
    </location>
</feature>
<dbReference type="PROSITE" id="PS00237">
    <property type="entry name" value="G_PROTEIN_RECEP_F1_1"/>
    <property type="match status" value="1"/>
</dbReference>
<sequence>MNETMNALTNNTLACSKPLDSQATRLSIIVAYCDIFVVSAVGNCSIALIVYKIKTMRKPINLFILNMAMSDLLFLITVGSQILLALKPNLWIFRGSSGNTVCKITDLLPSISAAVSIQSLVLITVDRYDAVVHPLSLPRIEQKRCPFFIFSTWILAVAVYLPKCLAVQLVEHPVVKCEVQWSKMFGQSSSFANFYLAAFVVFFYCPLTLITVLYSMIFRKLKTQKTPGDKSFQAEQKRIGRRQNVLKMSIAIVVGFVLCWVPWSICALLVAFNVTLPCEFFVFWAIDNILMISNSAMNPCICFMFSRNYRMGLKRVVKCFRKVPVE</sequence>
<evidence type="ECO:0000313" key="11">
    <source>
        <dbReference type="EMBL" id="KAK2557659.1"/>
    </source>
</evidence>
<keyword evidence="4 8" id="KW-0297">G-protein coupled receptor</keyword>
<feature type="transmembrane region" description="Helical" evidence="9">
    <location>
        <begin position="194"/>
        <end position="217"/>
    </location>
</feature>
<dbReference type="PRINTS" id="PR00237">
    <property type="entry name" value="GPCRRHODOPSN"/>
</dbReference>
<feature type="transmembrane region" description="Helical" evidence="9">
    <location>
        <begin position="107"/>
        <end position="125"/>
    </location>
</feature>
<dbReference type="Gene3D" id="1.20.1070.10">
    <property type="entry name" value="Rhodopsin 7-helix transmembrane proteins"/>
    <property type="match status" value="1"/>
</dbReference>
<dbReference type="PANTHER" id="PTHR45695">
    <property type="entry name" value="LEUCOKININ RECEPTOR-RELATED"/>
    <property type="match status" value="1"/>
</dbReference>
<keyword evidence="7 8" id="KW-0807">Transducer</keyword>
<protein>
    <submittedName>
        <fullName evidence="11">Substance-K receptor</fullName>
    </submittedName>
</protein>
<dbReference type="InterPro" id="IPR000276">
    <property type="entry name" value="GPCR_Rhodpsn"/>
</dbReference>
<dbReference type="Pfam" id="PF00001">
    <property type="entry name" value="7tm_1"/>
    <property type="match status" value="1"/>
</dbReference>
<dbReference type="Proteomes" id="UP001249851">
    <property type="component" value="Unassembled WGS sequence"/>
</dbReference>
<comment type="subcellular location">
    <subcellularLocation>
        <location evidence="1">Membrane</location>
        <topology evidence="1">Multi-pass membrane protein</topology>
    </subcellularLocation>
</comment>